<protein>
    <recommendedName>
        <fullName evidence="4">DUF2975 domain-containing protein</fullName>
    </recommendedName>
</protein>
<evidence type="ECO:0008006" key="4">
    <source>
        <dbReference type="Google" id="ProtNLM"/>
    </source>
</evidence>
<evidence type="ECO:0000256" key="1">
    <source>
        <dbReference type="SAM" id="Phobius"/>
    </source>
</evidence>
<keyword evidence="1" id="KW-1133">Transmembrane helix</keyword>
<sequence length="177" mass="19781">MNNLDGIRTLSQRLLICLWVALIINPIFNAFLWFNTAFSDGSGNFVAQFNHDIPLPLTTTSAILGFAVSNITVLIASLMLWQLIQLFRLYRDGMIFTLENVKCFKQTANLLILFVLASIFDGLLMGPALTFQAEEMSFFFDVSDGDLMLLVTAVIIRLIAKVMSEAKGLHEEQALTI</sequence>
<gene>
    <name evidence="2" type="ORF">BIY20_06655</name>
</gene>
<keyword evidence="1" id="KW-0812">Transmembrane</keyword>
<evidence type="ECO:0000313" key="3">
    <source>
        <dbReference type="Proteomes" id="UP000186039"/>
    </source>
</evidence>
<dbReference type="InterPro" id="IPR021354">
    <property type="entry name" value="DUF2975"/>
</dbReference>
<comment type="caution">
    <text evidence="2">The sequence shown here is derived from an EMBL/GenBank/DDBJ whole genome shotgun (WGS) entry which is preliminary data.</text>
</comment>
<feature type="transmembrane region" description="Helical" evidence="1">
    <location>
        <begin position="12"/>
        <end position="34"/>
    </location>
</feature>
<dbReference type="RefSeq" id="WP_075714040.1">
    <property type="nucleotide sequence ID" value="NZ_AP019654.1"/>
</dbReference>
<feature type="transmembrane region" description="Helical" evidence="1">
    <location>
        <begin position="108"/>
        <end position="126"/>
    </location>
</feature>
<accession>A0ABX3FPW1</accession>
<reference evidence="2 3" key="1">
    <citation type="submission" date="2016-09" db="EMBL/GenBank/DDBJ databases">
        <title>Genomic Taxonomy of the Vibrionaceae.</title>
        <authorList>
            <person name="Gonzalez-Castillo A."/>
            <person name="Gomez-Gil B."/>
            <person name="Enciso-Ibarra K."/>
        </authorList>
    </citation>
    <scope>NUCLEOTIDE SEQUENCE [LARGE SCALE GENOMIC DNA]</scope>
    <source>
        <strain evidence="2 3">CAIM 1902</strain>
    </source>
</reference>
<keyword evidence="1" id="KW-0472">Membrane</keyword>
<feature type="transmembrane region" description="Helical" evidence="1">
    <location>
        <begin position="138"/>
        <end position="160"/>
    </location>
</feature>
<dbReference type="EMBL" id="MJMH01000088">
    <property type="protein sequence ID" value="OLQ95229.1"/>
    <property type="molecule type" value="Genomic_DNA"/>
</dbReference>
<organism evidence="2 3">
    <name type="scientific">Vibrio panuliri</name>
    <dbReference type="NCBI Taxonomy" id="1381081"/>
    <lineage>
        <taxon>Bacteria</taxon>
        <taxon>Pseudomonadati</taxon>
        <taxon>Pseudomonadota</taxon>
        <taxon>Gammaproteobacteria</taxon>
        <taxon>Vibrionales</taxon>
        <taxon>Vibrionaceae</taxon>
        <taxon>Vibrio</taxon>
    </lineage>
</organism>
<dbReference type="Pfam" id="PF11188">
    <property type="entry name" value="DUF2975"/>
    <property type="match status" value="1"/>
</dbReference>
<feature type="transmembrane region" description="Helical" evidence="1">
    <location>
        <begin position="62"/>
        <end position="87"/>
    </location>
</feature>
<keyword evidence="3" id="KW-1185">Reference proteome</keyword>
<proteinExistence type="predicted"/>
<dbReference type="Proteomes" id="UP000186039">
    <property type="component" value="Unassembled WGS sequence"/>
</dbReference>
<name>A0ABX3FPW1_9VIBR</name>
<evidence type="ECO:0000313" key="2">
    <source>
        <dbReference type="EMBL" id="OLQ95229.1"/>
    </source>
</evidence>